<dbReference type="RefSeq" id="WP_344421477.1">
    <property type="nucleotide sequence ID" value="NZ_BAAAQK010000018.1"/>
</dbReference>
<evidence type="ECO:0000259" key="1">
    <source>
        <dbReference type="SMART" id="SM00563"/>
    </source>
</evidence>
<dbReference type="GO" id="GO:0016746">
    <property type="term" value="F:acyltransferase activity"/>
    <property type="evidence" value="ECO:0007669"/>
    <property type="project" value="UniProtKB-KW"/>
</dbReference>
<feature type="domain" description="Phospholipid/glycerol acyltransferase" evidence="1">
    <location>
        <begin position="113"/>
        <end position="262"/>
    </location>
</feature>
<keyword evidence="2" id="KW-0012">Acyltransferase</keyword>
<dbReference type="SMART" id="SM00563">
    <property type="entry name" value="PlsC"/>
    <property type="match status" value="1"/>
</dbReference>
<dbReference type="InterPro" id="IPR002123">
    <property type="entry name" value="Plipid/glycerol_acylTrfase"/>
</dbReference>
<accession>A0ABN2NCN4</accession>
<keyword evidence="2" id="KW-0808">Transferase</keyword>
<reference evidence="2 3" key="1">
    <citation type="journal article" date="2019" name="Int. J. Syst. Evol. Microbiol.">
        <title>The Global Catalogue of Microorganisms (GCM) 10K type strain sequencing project: providing services to taxonomists for standard genome sequencing and annotation.</title>
        <authorList>
            <consortium name="The Broad Institute Genomics Platform"/>
            <consortium name="The Broad Institute Genome Sequencing Center for Infectious Disease"/>
            <person name="Wu L."/>
            <person name="Ma J."/>
        </authorList>
    </citation>
    <scope>NUCLEOTIDE SEQUENCE [LARGE SCALE GENOMIC DNA]</scope>
    <source>
        <strain evidence="2 3">JCM 16009</strain>
    </source>
</reference>
<evidence type="ECO:0000313" key="2">
    <source>
        <dbReference type="EMBL" id="GAA1862882.1"/>
    </source>
</evidence>
<organism evidence="2 3">
    <name type="scientific">Pseudonocardia ailaonensis</name>
    <dbReference type="NCBI Taxonomy" id="367279"/>
    <lineage>
        <taxon>Bacteria</taxon>
        <taxon>Bacillati</taxon>
        <taxon>Actinomycetota</taxon>
        <taxon>Actinomycetes</taxon>
        <taxon>Pseudonocardiales</taxon>
        <taxon>Pseudonocardiaceae</taxon>
        <taxon>Pseudonocardia</taxon>
    </lineage>
</organism>
<dbReference type="Pfam" id="PF01553">
    <property type="entry name" value="Acyltransferase"/>
    <property type="match status" value="1"/>
</dbReference>
<dbReference type="EMBL" id="BAAAQK010000018">
    <property type="protein sequence ID" value="GAA1862882.1"/>
    <property type="molecule type" value="Genomic_DNA"/>
</dbReference>
<comment type="caution">
    <text evidence="2">The sequence shown here is derived from an EMBL/GenBank/DDBJ whole genome shotgun (WGS) entry which is preliminary data.</text>
</comment>
<gene>
    <name evidence="2" type="ORF">GCM10009836_49040</name>
</gene>
<dbReference type="Proteomes" id="UP001500449">
    <property type="component" value="Unassembled WGS sequence"/>
</dbReference>
<evidence type="ECO:0000313" key="3">
    <source>
        <dbReference type="Proteomes" id="UP001500449"/>
    </source>
</evidence>
<proteinExistence type="predicted"/>
<keyword evidence="3" id="KW-1185">Reference proteome</keyword>
<protein>
    <submittedName>
        <fullName evidence="2">Lysophospholipid acyltransferase family protein</fullName>
    </submittedName>
</protein>
<sequence length="334" mass="36269">MRLLRRLVTVPLVAALDVLILASAPVTLAIAALLCLPARSSLPLRTVALFLAYAAIELSLLPRLLGAGEQDWDALLREVLDRGHRAMRTTLDVTVVEQPGSVPVADLRGEGGVIVLARHCGPGDSLFIAWLLSVHHGLRLRVVLTALLRLQPSVDLAGDHLPLCFVGPGVFGRGRRRARECVEDVARSMTAGDALLLFPEGENYSRERWRRALGKLVASGAVRRVQRMRRNTYTLPPRLGGILAALTAAPDADVVFLAHSGFTDDGRDRPLWRLPIHRTLLVHTTRVAAADVPRHDDAALSSWLDAAWTDVDEWIGTTVENNRRAAGLDAATAG</sequence>
<name>A0ABN2NCN4_9PSEU</name>